<dbReference type="EMBL" id="HG670407">
    <property type="protein sequence ID" value="CDI76557.1"/>
    <property type="molecule type" value="Genomic_DNA"/>
</dbReference>
<evidence type="ECO:0000313" key="3">
    <source>
        <dbReference type="EMBL" id="CDI76557.1"/>
    </source>
</evidence>
<organism evidence="3 4">
    <name type="scientific">Eimeria acervulina</name>
    <name type="common">Coccidian parasite</name>
    <dbReference type="NCBI Taxonomy" id="5801"/>
    <lineage>
        <taxon>Eukaryota</taxon>
        <taxon>Sar</taxon>
        <taxon>Alveolata</taxon>
        <taxon>Apicomplexa</taxon>
        <taxon>Conoidasida</taxon>
        <taxon>Coccidia</taxon>
        <taxon>Eucoccidiorida</taxon>
        <taxon>Eimeriorina</taxon>
        <taxon>Eimeriidae</taxon>
        <taxon>Eimeria</taxon>
    </lineage>
</organism>
<feature type="signal peptide" evidence="2">
    <location>
        <begin position="1"/>
        <end position="23"/>
    </location>
</feature>
<evidence type="ECO:0008006" key="5">
    <source>
        <dbReference type="Google" id="ProtNLM"/>
    </source>
</evidence>
<dbReference type="AlphaFoldDB" id="U6GAN0"/>
<proteinExistence type="predicted"/>
<feature type="chain" id="PRO_5004670946" description="Secreted protein" evidence="2">
    <location>
        <begin position="24"/>
        <end position="75"/>
    </location>
</feature>
<dbReference type="GeneID" id="25269908"/>
<evidence type="ECO:0000256" key="1">
    <source>
        <dbReference type="SAM" id="MobiDB-lite"/>
    </source>
</evidence>
<sequence length="75" mass="7974">MLRMRCIRLLFVCLAGCFVVVRAAEEAPSEDPGSPGDRLPGDRSTGGDPKTPQEEVAAILRDAYSRGREGGNAAL</sequence>
<dbReference type="VEuPathDB" id="ToxoDB:EAH_00018380"/>
<accession>U6GAN0</accession>
<feature type="region of interest" description="Disordered" evidence="1">
    <location>
        <begin position="25"/>
        <end position="54"/>
    </location>
</feature>
<gene>
    <name evidence="3" type="ORF">EAH_00018380</name>
</gene>
<protein>
    <recommendedName>
        <fullName evidence="5">Secreted protein</fullName>
    </recommendedName>
</protein>
<reference evidence="3" key="2">
    <citation type="submission" date="2013-10" db="EMBL/GenBank/DDBJ databases">
        <authorList>
            <person name="Aslett M."/>
        </authorList>
    </citation>
    <scope>NUCLEOTIDE SEQUENCE [LARGE SCALE GENOMIC DNA]</scope>
    <source>
        <strain evidence="3">Houghton</strain>
    </source>
</reference>
<dbReference type="Proteomes" id="UP000018050">
    <property type="component" value="Unassembled WGS sequence"/>
</dbReference>
<evidence type="ECO:0000313" key="4">
    <source>
        <dbReference type="Proteomes" id="UP000018050"/>
    </source>
</evidence>
<evidence type="ECO:0000256" key="2">
    <source>
        <dbReference type="SAM" id="SignalP"/>
    </source>
</evidence>
<name>U6GAN0_EIMAC</name>
<dbReference type="RefSeq" id="XP_013252915.1">
    <property type="nucleotide sequence ID" value="XM_013397461.1"/>
</dbReference>
<keyword evidence="2" id="KW-0732">Signal</keyword>
<reference evidence="3" key="1">
    <citation type="submission" date="2013-10" db="EMBL/GenBank/DDBJ databases">
        <title>Genomic analysis of the causative agents of coccidiosis in chickens.</title>
        <authorList>
            <person name="Reid A.J."/>
            <person name="Blake D."/>
            <person name="Billington K."/>
            <person name="Browne H."/>
            <person name="Dunn M."/>
            <person name="Hung S."/>
            <person name="Kawahara F."/>
            <person name="Miranda-Saavedra D."/>
            <person name="Mourier T."/>
            <person name="Nagra H."/>
            <person name="Otto T.D."/>
            <person name="Rawlings N."/>
            <person name="Sanchez A."/>
            <person name="Sanders M."/>
            <person name="Subramaniam C."/>
            <person name="Tay Y."/>
            <person name="Dear P."/>
            <person name="Doerig C."/>
            <person name="Gruber A."/>
            <person name="Parkinson J."/>
            <person name="Shirley M."/>
            <person name="Wan K.L."/>
            <person name="Berriman M."/>
            <person name="Tomley F."/>
            <person name="Pain A."/>
        </authorList>
    </citation>
    <scope>NUCLEOTIDE SEQUENCE [LARGE SCALE GENOMIC DNA]</scope>
    <source>
        <strain evidence="3">Houghton</strain>
    </source>
</reference>
<keyword evidence="4" id="KW-1185">Reference proteome</keyword>